<dbReference type="GO" id="GO:0005929">
    <property type="term" value="C:cilium"/>
    <property type="evidence" value="ECO:0007669"/>
    <property type="project" value="UniProtKB-SubCell"/>
</dbReference>
<evidence type="ECO:0000259" key="10">
    <source>
        <dbReference type="PROSITE" id="PS50086"/>
    </source>
</evidence>
<dbReference type="InterPro" id="IPR000195">
    <property type="entry name" value="Rab-GAP-TBC_dom"/>
</dbReference>
<evidence type="ECO:0000256" key="9">
    <source>
        <dbReference type="SAM" id="Coils"/>
    </source>
</evidence>
<evidence type="ECO:0000256" key="1">
    <source>
        <dbReference type="ARBA" id="ARBA00004138"/>
    </source>
</evidence>
<evidence type="ECO:0000256" key="6">
    <source>
        <dbReference type="ARBA" id="ARBA00023054"/>
    </source>
</evidence>
<keyword evidence="7" id="KW-0206">Cytoskeleton</keyword>
<dbReference type="GO" id="GO:0005813">
    <property type="term" value="C:centrosome"/>
    <property type="evidence" value="ECO:0007669"/>
    <property type="project" value="UniProtKB-SubCell"/>
</dbReference>
<evidence type="ECO:0000313" key="11">
    <source>
        <dbReference type="EMBL" id="CAL1683054.1"/>
    </source>
</evidence>
<dbReference type="SUPFAM" id="SSF50978">
    <property type="entry name" value="WD40 repeat-like"/>
    <property type="match status" value="1"/>
</dbReference>
<dbReference type="AlphaFoldDB" id="A0AAV2NTG6"/>
<dbReference type="SUPFAM" id="SSF47923">
    <property type="entry name" value="Ypt/Rab-GAP domain of gyp1p"/>
    <property type="match status" value="1"/>
</dbReference>
<keyword evidence="3" id="KW-0963">Cytoplasm</keyword>
<evidence type="ECO:0000313" key="12">
    <source>
        <dbReference type="Proteomes" id="UP001497644"/>
    </source>
</evidence>
<dbReference type="Gene3D" id="1.10.472.80">
    <property type="entry name" value="Ypt/Rab-GAP domain of gyp1p, domain 3"/>
    <property type="match status" value="1"/>
</dbReference>
<sequence>MHSGWNKLIKSNDSYRYEPRAKIEKQYCTARLSFTQMSFDHDEECLIVVDTKGHLHCVELSDEVPCCKVFGKIGHSTFLAFNPICKGEVLIGLNTGDIKIWKLHADVDEFCLLSGHRSASTHVSFYKNYCLTGSRNEVIIWDLQSYNRAHQLKVGVKNTVIKKAAFSNAGHIVVLYLNDTMQAWTFGQLHKDIKIDTSTFGVRYIKDFIFTKDARAMIMAGAGNISILNTYDWSLLKKLCLPKNFVEAKQLSVVTCPLDGGANKIVAFLSSKCTLQFCDINASSFLDTSISIDGIKRFAVSSAGRYIAYIDQDGCLNITYADKIISGKCHRPKKPSEPHRLQAHKISDHLECVKQSMKRELNVERLTSILKEFGEFPDKYRTLIWSAILKLPANKNAYIALASKVTRGKLTSNTLKDHPLADRSRASLLAMTMDCLLQWCPLLIQSPFLPNLVFPFLVVFQKDPLLAFELILSILLNYCQKWFEYHPLPPLNVLGIIENILLEADSALLNIFCEHGVTTSEYAWPLLQTAMSEVLSGDEWLILWDHLISFQKPSLLLMCVVAYNIYSRENIISLIKSRSGDIKAFYSTQSHIRAKDLLKIARRLDQETTERVHPNRYLRDKLLQLNHVGPYPSFIKTEYPKFLIENLSIADLRKFKTQEQYLQEYNRKIAELAEKKRLHAETKAFARQIHETRLNEVQKCFQEHISNLDWNFEKFLPNVGIAKSYCHLYKDIDNLHLERIQECNKCKIMKDRLSNFEDSKSKNYEKLQQDVTKLEYEVQSFLDSLRSRRSEVS</sequence>
<keyword evidence="5" id="KW-0677">Repeat</keyword>
<protein>
    <recommendedName>
        <fullName evidence="10">Rab-GAP TBC domain-containing protein</fullName>
    </recommendedName>
</protein>
<dbReference type="InterPro" id="IPR051570">
    <property type="entry name" value="TBC1_cilium_biogenesis"/>
</dbReference>
<proteinExistence type="predicted"/>
<evidence type="ECO:0000256" key="8">
    <source>
        <dbReference type="ARBA" id="ARBA00023273"/>
    </source>
</evidence>
<feature type="domain" description="Rab-GAP TBC" evidence="10">
    <location>
        <begin position="375"/>
        <end position="551"/>
    </location>
</feature>
<keyword evidence="4" id="KW-0853">WD repeat</keyword>
<evidence type="ECO:0000256" key="2">
    <source>
        <dbReference type="ARBA" id="ARBA00004300"/>
    </source>
</evidence>
<comment type="subcellular location">
    <subcellularLocation>
        <location evidence="1">Cell projection</location>
        <location evidence="1">Cilium</location>
    </subcellularLocation>
    <subcellularLocation>
        <location evidence="2">Cytoplasm</location>
        <location evidence="2">Cytoskeleton</location>
        <location evidence="2">Microtubule organizing center</location>
        <location evidence="2">Centrosome</location>
    </subcellularLocation>
</comment>
<gene>
    <name evidence="11" type="ORF">LPLAT_LOCUS8861</name>
</gene>
<accession>A0AAV2NTG6</accession>
<dbReference type="InterPro" id="IPR015943">
    <property type="entry name" value="WD40/YVTN_repeat-like_dom_sf"/>
</dbReference>
<dbReference type="InterPro" id="IPR035969">
    <property type="entry name" value="Rab-GAP_TBC_sf"/>
</dbReference>
<dbReference type="Pfam" id="PF00566">
    <property type="entry name" value="RabGAP-TBC"/>
    <property type="match status" value="1"/>
</dbReference>
<keyword evidence="8" id="KW-0966">Cell projection</keyword>
<feature type="coiled-coil region" evidence="9">
    <location>
        <begin position="655"/>
        <end position="682"/>
    </location>
</feature>
<dbReference type="Gene3D" id="2.130.10.10">
    <property type="entry name" value="YVTN repeat-like/Quinoprotein amine dehydrogenase"/>
    <property type="match status" value="1"/>
</dbReference>
<dbReference type="InterPro" id="IPR036322">
    <property type="entry name" value="WD40_repeat_dom_sf"/>
</dbReference>
<evidence type="ECO:0000256" key="3">
    <source>
        <dbReference type="ARBA" id="ARBA00022490"/>
    </source>
</evidence>
<evidence type="ECO:0000256" key="7">
    <source>
        <dbReference type="ARBA" id="ARBA00023212"/>
    </source>
</evidence>
<dbReference type="PANTHER" id="PTHR19853">
    <property type="entry name" value="WD REPEAT CONTAINING PROTEIN 3 WDR3"/>
    <property type="match status" value="1"/>
</dbReference>
<reference evidence="11" key="1">
    <citation type="submission" date="2024-04" db="EMBL/GenBank/DDBJ databases">
        <authorList>
            <consortium name="Molecular Ecology Group"/>
        </authorList>
    </citation>
    <scope>NUCLEOTIDE SEQUENCE</scope>
</reference>
<evidence type="ECO:0000256" key="4">
    <source>
        <dbReference type="ARBA" id="ARBA00022574"/>
    </source>
</evidence>
<dbReference type="EMBL" id="OZ034827">
    <property type="protein sequence ID" value="CAL1683054.1"/>
    <property type="molecule type" value="Genomic_DNA"/>
</dbReference>
<evidence type="ECO:0000256" key="5">
    <source>
        <dbReference type="ARBA" id="ARBA00022737"/>
    </source>
</evidence>
<dbReference type="PANTHER" id="PTHR19853:SF1">
    <property type="entry name" value="TBC1 DOMAIN FAMILY MEMBER 31"/>
    <property type="match status" value="1"/>
</dbReference>
<dbReference type="PROSITE" id="PS50086">
    <property type="entry name" value="TBC_RABGAP"/>
    <property type="match status" value="1"/>
</dbReference>
<name>A0AAV2NTG6_9HYME</name>
<keyword evidence="6 9" id="KW-0175">Coiled coil</keyword>
<organism evidence="11 12">
    <name type="scientific">Lasius platythorax</name>
    <dbReference type="NCBI Taxonomy" id="488582"/>
    <lineage>
        <taxon>Eukaryota</taxon>
        <taxon>Metazoa</taxon>
        <taxon>Ecdysozoa</taxon>
        <taxon>Arthropoda</taxon>
        <taxon>Hexapoda</taxon>
        <taxon>Insecta</taxon>
        <taxon>Pterygota</taxon>
        <taxon>Neoptera</taxon>
        <taxon>Endopterygota</taxon>
        <taxon>Hymenoptera</taxon>
        <taxon>Apocrita</taxon>
        <taxon>Aculeata</taxon>
        <taxon>Formicoidea</taxon>
        <taxon>Formicidae</taxon>
        <taxon>Formicinae</taxon>
        <taxon>Lasius</taxon>
        <taxon>Lasius</taxon>
    </lineage>
</organism>
<keyword evidence="12" id="KW-1185">Reference proteome</keyword>
<dbReference type="Proteomes" id="UP001497644">
    <property type="component" value="Chromosome 4"/>
</dbReference>